<dbReference type="Pfam" id="PF01531">
    <property type="entry name" value="Glyco_transf_11"/>
    <property type="match status" value="1"/>
</dbReference>
<keyword evidence="1" id="KW-0735">Signal-anchor</keyword>
<dbReference type="PANTHER" id="PTHR11927:SF9">
    <property type="entry name" value="L-FUCOSYLTRANSFERASE"/>
    <property type="match status" value="1"/>
</dbReference>
<evidence type="ECO:0000313" key="2">
    <source>
        <dbReference type="EMBL" id="CAH1779361.1"/>
    </source>
</evidence>
<dbReference type="GO" id="GO:0008107">
    <property type="term" value="F:galactoside 2-alpha-L-fucosyltransferase activity"/>
    <property type="evidence" value="ECO:0007669"/>
    <property type="project" value="InterPro"/>
</dbReference>
<dbReference type="CDD" id="cd11301">
    <property type="entry name" value="Fut1_Fut2_like"/>
    <property type="match status" value="1"/>
</dbReference>
<gene>
    <name evidence="2" type="ORF">OFUS_LOCUS6176</name>
</gene>
<keyword evidence="1" id="KW-0328">Glycosyltransferase</keyword>
<reference evidence="2" key="1">
    <citation type="submission" date="2022-03" db="EMBL/GenBank/DDBJ databases">
        <authorList>
            <person name="Martin C."/>
        </authorList>
    </citation>
    <scope>NUCLEOTIDE SEQUENCE</scope>
</reference>
<comment type="pathway">
    <text evidence="1">Protein modification; protein glycosylation.</text>
</comment>
<keyword evidence="1" id="KW-0472">Membrane</keyword>
<dbReference type="EC" id="2.4.1.-" evidence="1"/>
<accession>A0A8J1XSM7</accession>
<keyword evidence="1" id="KW-0325">Glycoprotein</keyword>
<dbReference type="OrthoDB" id="3226at2759"/>
<dbReference type="AlphaFoldDB" id="A0A8J1XSM7"/>
<keyword evidence="1" id="KW-0812">Transmembrane</keyword>
<organism evidence="2 3">
    <name type="scientific">Owenia fusiformis</name>
    <name type="common">Polychaete worm</name>
    <dbReference type="NCBI Taxonomy" id="6347"/>
    <lineage>
        <taxon>Eukaryota</taxon>
        <taxon>Metazoa</taxon>
        <taxon>Spiralia</taxon>
        <taxon>Lophotrochozoa</taxon>
        <taxon>Annelida</taxon>
        <taxon>Polychaeta</taxon>
        <taxon>Sedentaria</taxon>
        <taxon>Canalipalpata</taxon>
        <taxon>Sabellida</taxon>
        <taxon>Oweniida</taxon>
        <taxon>Oweniidae</taxon>
        <taxon>Owenia</taxon>
    </lineage>
</organism>
<keyword evidence="1" id="KW-1133">Transmembrane helix</keyword>
<dbReference type="GO" id="GO:0005975">
    <property type="term" value="P:carbohydrate metabolic process"/>
    <property type="evidence" value="ECO:0007669"/>
    <property type="project" value="InterPro"/>
</dbReference>
<proteinExistence type="inferred from homology"/>
<keyword evidence="1" id="KW-0333">Golgi apparatus</keyword>
<keyword evidence="3" id="KW-1185">Reference proteome</keyword>
<dbReference type="EMBL" id="CAIIXF020000003">
    <property type="protein sequence ID" value="CAH1779361.1"/>
    <property type="molecule type" value="Genomic_DNA"/>
</dbReference>
<name>A0A8J1XSM7_OWEFU</name>
<dbReference type="Gene3D" id="3.40.50.11350">
    <property type="match status" value="1"/>
</dbReference>
<feature type="transmembrane region" description="Helical" evidence="1">
    <location>
        <begin position="26"/>
        <end position="47"/>
    </location>
</feature>
<protein>
    <recommendedName>
        <fullName evidence="1">L-Fucosyltransferase</fullName>
        <ecNumber evidence="1">2.4.1.-</ecNumber>
    </recommendedName>
</protein>
<keyword evidence="1" id="KW-0808">Transferase</keyword>
<comment type="similarity">
    <text evidence="1">Belongs to the glycosyltransferase 11 family.</text>
</comment>
<dbReference type="UniPathway" id="UPA00378"/>
<dbReference type="PANTHER" id="PTHR11927">
    <property type="entry name" value="GALACTOSIDE 2-L-FUCOSYLTRANSFERASE"/>
    <property type="match status" value="1"/>
</dbReference>
<comment type="subcellular location">
    <subcellularLocation>
        <location evidence="1">Golgi apparatus</location>
        <location evidence="1">Golgi stack membrane</location>
        <topology evidence="1">Single-pass type II membrane protein</topology>
    </subcellularLocation>
</comment>
<dbReference type="InterPro" id="IPR002516">
    <property type="entry name" value="Glyco_trans_11"/>
</dbReference>
<evidence type="ECO:0000256" key="1">
    <source>
        <dbReference type="RuleBase" id="RU363129"/>
    </source>
</evidence>
<evidence type="ECO:0000313" key="3">
    <source>
        <dbReference type="Proteomes" id="UP000749559"/>
    </source>
</evidence>
<sequence>MKFIEILHFIKMKFQRVNMVKLNSKLALCFELYFSIAILSFGFVLWIHETHLIAVLPKIEGTNKSQLQARMKQIYTSILQDSSNELATEALYSNDVIVSKYVGTDGEKLLDGLNETTTDFVSTSKIKQSPELSGFYISGAYTGRLGNLMFEYASTLGIAKSNNLTMLISVQNELHKYFNLSVMRTERGVPEKADNIGENGCCRFARNLMNIQPKRNVTVHTYLQSFKYFQMIQEVIRREFRFHTSIREAADMFITNFTKMEKNVTLVGIHVRRGDILLKDKIDFGYTVPSTSYFINAMDYFRIQFSNVKFIVCSDDRKWWEKNMNLTNVVISKGTKPEVDMAILSKCDHVIISTGTFGWWAAFLANGITIYYNNWPSFNTSLAREVDHKDYFIPDWIPMDDNGFRPASVTLLTTSNN</sequence>
<dbReference type="Proteomes" id="UP000749559">
    <property type="component" value="Unassembled WGS sequence"/>
</dbReference>
<comment type="caution">
    <text evidence="2">The sequence shown here is derived from an EMBL/GenBank/DDBJ whole genome shotgun (WGS) entry which is preliminary data.</text>
</comment>
<dbReference type="GO" id="GO:0032580">
    <property type="term" value="C:Golgi cisterna membrane"/>
    <property type="evidence" value="ECO:0007669"/>
    <property type="project" value="UniProtKB-SubCell"/>
</dbReference>